<organism evidence="2 3">
    <name type="scientific">Linnemannia gamsii</name>
    <dbReference type="NCBI Taxonomy" id="64522"/>
    <lineage>
        <taxon>Eukaryota</taxon>
        <taxon>Fungi</taxon>
        <taxon>Fungi incertae sedis</taxon>
        <taxon>Mucoromycota</taxon>
        <taxon>Mortierellomycotina</taxon>
        <taxon>Mortierellomycetes</taxon>
        <taxon>Mortierellales</taxon>
        <taxon>Mortierellaceae</taxon>
        <taxon>Linnemannia</taxon>
    </lineage>
</organism>
<dbReference type="EMBL" id="JAAAIN010004762">
    <property type="protein sequence ID" value="KAG0278475.1"/>
    <property type="molecule type" value="Genomic_DNA"/>
</dbReference>
<feature type="non-terminal residue" evidence="2">
    <location>
        <position position="56"/>
    </location>
</feature>
<evidence type="ECO:0000313" key="2">
    <source>
        <dbReference type="EMBL" id="KAG0278475.1"/>
    </source>
</evidence>
<comment type="caution">
    <text evidence="2">The sequence shown here is derived from an EMBL/GenBank/DDBJ whole genome shotgun (WGS) entry which is preliminary data.</text>
</comment>
<proteinExistence type="predicted"/>
<protein>
    <submittedName>
        <fullName evidence="2">Uncharacterized protein</fullName>
    </submittedName>
</protein>
<feature type="non-terminal residue" evidence="2">
    <location>
        <position position="1"/>
    </location>
</feature>
<keyword evidence="3" id="KW-1185">Reference proteome</keyword>
<gene>
    <name evidence="2" type="ORF">BGZ97_009725</name>
</gene>
<sequence>PGSRNWNSIDDDTLLDSNEDLDSDLSSFEDVTVDIPNTPTVKRPVAAIVPVSARKQ</sequence>
<dbReference type="AlphaFoldDB" id="A0A9P6UE41"/>
<accession>A0A9P6UE41</accession>
<evidence type="ECO:0000256" key="1">
    <source>
        <dbReference type="SAM" id="MobiDB-lite"/>
    </source>
</evidence>
<reference evidence="2" key="1">
    <citation type="journal article" date="2020" name="Fungal Divers.">
        <title>Resolving the Mortierellaceae phylogeny through synthesis of multi-gene phylogenetics and phylogenomics.</title>
        <authorList>
            <person name="Vandepol N."/>
            <person name="Liber J."/>
            <person name="Desiro A."/>
            <person name="Na H."/>
            <person name="Kennedy M."/>
            <person name="Barry K."/>
            <person name="Grigoriev I.V."/>
            <person name="Miller A.N."/>
            <person name="O'Donnell K."/>
            <person name="Stajich J.E."/>
            <person name="Bonito G."/>
        </authorList>
    </citation>
    <scope>NUCLEOTIDE SEQUENCE</scope>
    <source>
        <strain evidence="2">NVP60</strain>
    </source>
</reference>
<dbReference type="Proteomes" id="UP000823405">
    <property type="component" value="Unassembled WGS sequence"/>
</dbReference>
<evidence type="ECO:0000313" key="3">
    <source>
        <dbReference type="Proteomes" id="UP000823405"/>
    </source>
</evidence>
<name>A0A9P6UE41_9FUNG</name>
<feature type="region of interest" description="Disordered" evidence="1">
    <location>
        <begin position="1"/>
        <end position="21"/>
    </location>
</feature>
<feature type="compositionally biased region" description="Acidic residues" evidence="1">
    <location>
        <begin position="9"/>
        <end position="21"/>
    </location>
</feature>